<evidence type="ECO:0000313" key="3">
    <source>
        <dbReference type="Proteomes" id="UP000001062"/>
    </source>
</evidence>
<dbReference type="Pfam" id="PF04940">
    <property type="entry name" value="BLUF"/>
    <property type="match status" value="1"/>
</dbReference>
<dbReference type="PROSITE" id="PS50925">
    <property type="entry name" value="BLUF"/>
    <property type="match status" value="1"/>
</dbReference>
<accession>F2JWR3</accession>
<gene>
    <name evidence="2" type="ordered locus">Marme_2595</name>
</gene>
<proteinExistence type="predicted"/>
<dbReference type="SUPFAM" id="SSF54975">
    <property type="entry name" value="Acylphosphatase/BLUF domain-like"/>
    <property type="match status" value="1"/>
</dbReference>
<keyword evidence="3" id="KW-1185">Reference proteome</keyword>
<dbReference type="eggNOG" id="COG3431">
    <property type="taxonomic scope" value="Bacteria"/>
</dbReference>
<dbReference type="Proteomes" id="UP000001062">
    <property type="component" value="Chromosome"/>
</dbReference>
<sequence length="144" mass="16588">MISITYLSRAEHHFSDAELMSMLESFRANNGRNGVSGVLLYNGAGTFIQVLEGESSDVEPLYERIKQDTRHSKVVCLRKAIVQSRRFADWRMGFRNLTRDVVDDTSKMTLFLSDDKLEHFVSEDADFALKVLTSFRDKTRELIF</sequence>
<dbReference type="KEGG" id="mme:Marme_2595"/>
<dbReference type="STRING" id="717774.Marme_2595"/>
<dbReference type="OrthoDB" id="557705at2"/>
<evidence type="ECO:0000259" key="1">
    <source>
        <dbReference type="PROSITE" id="PS50925"/>
    </source>
</evidence>
<feature type="domain" description="BLUF" evidence="1">
    <location>
        <begin position="1"/>
        <end position="93"/>
    </location>
</feature>
<dbReference type="RefSeq" id="WP_013661730.1">
    <property type="nucleotide sequence ID" value="NC_015276.1"/>
</dbReference>
<dbReference type="SMART" id="SM01034">
    <property type="entry name" value="BLUF"/>
    <property type="match status" value="1"/>
</dbReference>
<dbReference type="EMBL" id="CP002583">
    <property type="protein sequence ID" value="ADZ91827.1"/>
    <property type="molecule type" value="Genomic_DNA"/>
</dbReference>
<dbReference type="Gene3D" id="3.30.70.100">
    <property type="match status" value="1"/>
</dbReference>
<dbReference type="GO" id="GO:0009882">
    <property type="term" value="F:blue light photoreceptor activity"/>
    <property type="evidence" value="ECO:0007669"/>
    <property type="project" value="InterPro"/>
</dbReference>
<evidence type="ECO:0000313" key="2">
    <source>
        <dbReference type="EMBL" id="ADZ91827.1"/>
    </source>
</evidence>
<dbReference type="InterPro" id="IPR036046">
    <property type="entry name" value="Acylphosphatase-like_dom_sf"/>
</dbReference>
<organism evidence="2 3">
    <name type="scientific">Marinomonas mediterranea (strain ATCC 700492 / JCM 21426 / NBRC 103028 / MMB-1)</name>
    <dbReference type="NCBI Taxonomy" id="717774"/>
    <lineage>
        <taxon>Bacteria</taxon>
        <taxon>Pseudomonadati</taxon>
        <taxon>Pseudomonadota</taxon>
        <taxon>Gammaproteobacteria</taxon>
        <taxon>Oceanospirillales</taxon>
        <taxon>Oceanospirillaceae</taxon>
        <taxon>Marinomonas</taxon>
    </lineage>
</organism>
<dbReference type="PATRIC" id="fig|717774.3.peg.2680"/>
<protein>
    <submittedName>
        <fullName evidence="2">BLUF domain protein</fullName>
    </submittedName>
</protein>
<dbReference type="AlphaFoldDB" id="F2JWR3"/>
<dbReference type="InterPro" id="IPR007024">
    <property type="entry name" value="BLUF_domain"/>
</dbReference>
<dbReference type="GO" id="GO:0071949">
    <property type="term" value="F:FAD binding"/>
    <property type="evidence" value="ECO:0007669"/>
    <property type="project" value="InterPro"/>
</dbReference>
<name>F2JWR3_MARM1</name>
<reference evidence="2 3" key="1">
    <citation type="journal article" date="2012" name="Stand. Genomic Sci.">
        <title>Complete genome sequence of the melanogenic marine bacterium Marinomonas mediterranea type strain (MMB-1(T)).</title>
        <authorList>
            <person name="Lucas-Elio P."/>
            <person name="Goodwin L."/>
            <person name="Woyke T."/>
            <person name="Pitluck S."/>
            <person name="Nolan M."/>
            <person name="Kyrpides N.C."/>
            <person name="Detter J.C."/>
            <person name="Copeland A."/>
            <person name="Teshima H."/>
            <person name="Bruce D."/>
            <person name="Detter C."/>
            <person name="Tapia R."/>
            <person name="Han S."/>
            <person name="Land M.L."/>
            <person name="Ivanova N."/>
            <person name="Mikhailova N."/>
            <person name="Johnston A.W."/>
            <person name="Sanchez-Amat A."/>
        </authorList>
    </citation>
    <scope>NUCLEOTIDE SEQUENCE [LARGE SCALE GENOMIC DNA]</scope>
    <source>
        <strain evidence="3">ATCC 700492 / JCM 21426 / NBRC 103028 / MMB-1</strain>
    </source>
</reference>
<dbReference type="HOGENOM" id="CLU_097099_2_2_6"/>